<organism evidence="1 2">
    <name type="scientific">Kribbella solani</name>
    <dbReference type="NCBI Taxonomy" id="236067"/>
    <lineage>
        <taxon>Bacteria</taxon>
        <taxon>Bacillati</taxon>
        <taxon>Actinomycetota</taxon>
        <taxon>Actinomycetes</taxon>
        <taxon>Propionibacteriales</taxon>
        <taxon>Kribbellaceae</taxon>
        <taxon>Kribbella</taxon>
    </lineage>
</organism>
<proteinExistence type="predicted"/>
<comment type="caution">
    <text evidence="1">The sequence shown here is derived from an EMBL/GenBank/DDBJ whole genome shotgun (WGS) entry which is preliminary data.</text>
</comment>
<dbReference type="Proteomes" id="UP000558997">
    <property type="component" value="Unassembled WGS sequence"/>
</dbReference>
<dbReference type="AlphaFoldDB" id="A0A841DR06"/>
<evidence type="ECO:0000313" key="1">
    <source>
        <dbReference type="EMBL" id="MBB5980351.1"/>
    </source>
</evidence>
<dbReference type="EMBL" id="JACHNF010000001">
    <property type="protein sequence ID" value="MBB5980351.1"/>
    <property type="molecule type" value="Genomic_DNA"/>
</dbReference>
<sequence length="46" mass="4771">MPASVRDPRPGRTFTGGAITAPRIVTGYRTWPYGAARLVGGTPGNA</sequence>
<gene>
    <name evidence="1" type="ORF">HDA44_003692</name>
</gene>
<name>A0A841DR06_9ACTN</name>
<evidence type="ECO:0000313" key="2">
    <source>
        <dbReference type="Proteomes" id="UP000558997"/>
    </source>
</evidence>
<keyword evidence="2" id="KW-1185">Reference proteome</keyword>
<reference evidence="1 2" key="1">
    <citation type="submission" date="2020-08" db="EMBL/GenBank/DDBJ databases">
        <title>Sequencing the genomes of 1000 actinobacteria strains.</title>
        <authorList>
            <person name="Klenk H.-P."/>
        </authorList>
    </citation>
    <scope>NUCLEOTIDE SEQUENCE [LARGE SCALE GENOMIC DNA]</scope>
    <source>
        <strain evidence="1 2">DSM 17294</strain>
    </source>
</reference>
<protein>
    <submittedName>
        <fullName evidence="1">Uncharacterized protein</fullName>
    </submittedName>
</protein>
<accession>A0A841DR06</accession>